<dbReference type="InterPro" id="IPR044608">
    <property type="entry name" value="Ect1/PCYT2"/>
</dbReference>
<gene>
    <name evidence="13" type="ORF">SAMN05421510_10353</name>
</gene>
<evidence type="ECO:0000256" key="7">
    <source>
        <dbReference type="ARBA" id="ARBA00023209"/>
    </source>
</evidence>
<evidence type="ECO:0000256" key="3">
    <source>
        <dbReference type="ARBA" id="ARBA00022516"/>
    </source>
</evidence>
<dbReference type="Pfam" id="PF01467">
    <property type="entry name" value="CTP_transf_like"/>
    <property type="match status" value="1"/>
</dbReference>
<dbReference type="EMBL" id="FOFX01000035">
    <property type="protein sequence ID" value="SEQ29507.1"/>
    <property type="molecule type" value="Genomic_DNA"/>
</dbReference>
<feature type="domain" description="Cytidyltransferase-like" evidence="12">
    <location>
        <begin position="415"/>
        <end position="534"/>
    </location>
</feature>
<dbReference type="GO" id="GO:0004306">
    <property type="term" value="F:ethanolamine-phosphate cytidylyltransferase activity"/>
    <property type="evidence" value="ECO:0007669"/>
    <property type="project" value="UniProtKB-EC"/>
</dbReference>
<evidence type="ECO:0000256" key="1">
    <source>
        <dbReference type="ARBA" id="ARBA00005189"/>
    </source>
</evidence>
<comment type="pathway">
    <text evidence="9">Phospholipid metabolism; phosphatidylethanolamine biosynthesis; phosphatidylethanolamine from ethanolamine: step 2/3.</text>
</comment>
<dbReference type="InterPro" id="IPR004821">
    <property type="entry name" value="Cyt_trans-like"/>
</dbReference>
<evidence type="ECO:0000256" key="2">
    <source>
        <dbReference type="ARBA" id="ARBA00010101"/>
    </source>
</evidence>
<evidence type="ECO:0000256" key="4">
    <source>
        <dbReference type="ARBA" id="ARBA00022679"/>
    </source>
</evidence>
<dbReference type="GO" id="GO:0005737">
    <property type="term" value="C:cytoplasm"/>
    <property type="evidence" value="ECO:0007669"/>
    <property type="project" value="TreeGrafter"/>
</dbReference>
<dbReference type="EC" id="2.7.7.14" evidence="10"/>
<dbReference type="SUPFAM" id="SSF52374">
    <property type="entry name" value="Nucleotidylyl transferase"/>
    <property type="match status" value="1"/>
</dbReference>
<dbReference type="InterPro" id="IPR014729">
    <property type="entry name" value="Rossmann-like_a/b/a_fold"/>
</dbReference>
<keyword evidence="8" id="KW-1208">Phospholipid metabolism</keyword>
<dbReference type="Gene3D" id="3.40.50.620">
    <property type="entry name" value="HUPs"/>
    <property type="match status" value="1"/>
</dbReference>
<keyword evidence="6" id="KW-0443">Lipid metabolism</keyword>
<evidence type="ECO:0000313" key="13">
    <source>
        <dbReference type="EMBL" id="SEQ29507.1"/>
    </source>
</evidence>
<comment type="pathway">
    <text evidence="1">Lipid metabolism.</text>
</comment>
<comment type="similarity">
    <text evidence="2">Belongs to the cytidylyltransferase family.</text>
</comment>
<evidence type="ECO:0000256" key="5">
    <source>
        <dbReference type="ARBA" id="ARBA00022695"/>
    </source>
</evidence>
<sequence>MIKMQSLIGIATEWACLSDDKKYRNQHNGRLLMIRKLNERLLQGRELIAAGKFNEADEILGKLKSENPLSQDVARLWCSLAMRTGRTAEVPAYAAAIYDHVQGDFYKAHWAHVLGTASFILLDLPVSQAHFTTALNHLMALAKSGKIPPQKGKTKPLRSKTNVFSSGEAEKLLWTTCAKLARLDIPAFPFAGTLLGLVRNGCLLDFDKDIDIAVQMQSWDACCAALEQAGWEKVPMRIQYANYRDYVHPELGITLDVCGLQDRGKQIVGGFALPGYPDDYQRVSVFPKFDLIQKDTEYGAVWFPRQPEKILRAFYGDWRTPNPNWDTVVSALNLENFTLLVRCYAYHRLIQHWLLGNLAKAWCYAHQIVLKDPDDVLALRSRQWMERAMVCLNREMPTWPKNQVQKRIYTRMVADLFHEGHINFLRAARALGTHLTVCVVSDERVMENKGKLPVMKQAERAAVVAACKYVDAVMTETPPGVTPEYMLRNGFDIYTFACASEQERQEKYKLCHMLPAEMIQELSYTPGISTSDLVMRIQEGAGRKHTGAKNGLHISE</sequence>
<name>A0A1H9EVA3_9PROT</name>
<keyword evidence="3" id="KW-0444">Lipid biosynthesis</keyword>
<dbReference type="PANTHER" id="PTHR45780:SF2">
    <property type="entry name" value="ETHANOLAMINE-PHOSPHATE CYTIDYLYLTRANSFERASE"/>
    <property type="match status" value="1"/>
</dbReference>
<evidence type="ECO:0000256" key="9">
    <source>
        <dbReference type="ARBA" id="ARBA00024191"/>
    </source>
</evidence>
<dbReference type="AlphaFoldDB" id="A0A1H9EVA3"/>
<keyword evidence="4 13" id="KW-0808">Transferase</keyword>
<accession>A0A1H9EVA3</accession>
<evidence type="ECO:0000259" key="12">
    <source>
        <dbReference type="Pfam" id="PF01467"/>
    </source>
</evidence>
<evidence type="ECO:0000256" key="11">
    <source>
        <dbReference type="ARBA" id="ARBA00031473"/>
    </source>
</evidence>
<organism evidence="13 14">
    <name type="scientific">Nitrosomonas ureae</name>
    <dbReference type="NCBI Taxonomy" id="44577"/>
    <lineage>
        <taxon>Bacteria</taxon>
        <taxon>Pseudomonadati</taxon>
        <taxon>Pseudomonadota</taxon>
        <taxon>Betaproteobacteria</taxon>
        <taxon>Nitrosomonadales</taxon>
        <taxon>Nitrosomonadaceae</taxon>
        <taxon>Nitrosomonas</taxon>
    </lineage>
</organism>
<evidence type="ECO:0000256" key="6">
    <source>
        <dbReference type="ARBA" id="ARBA00023098"/>
    </source>
</evidence>
<evidence type="ECO:0000256" key="10">
    <source>
        <dbReference type="ARBA" id="ARBA00024221"/>
    </source>
</evidence>
<dbReference type="STRING" id="44577.ATY38_08070"/>
<proteinExistence type="inferred from homology"/>
<dbReference type="Proteomes" id="UP000181998">
    <property type="component" value="Unassembled WGS sequence"/>
</dbReference>
<dbReference type="PANTHER" id="PTHR45780">
    <property type="entry name" value="ETHANOLAMINE-PHOSPHATE CYTIDYLYLTRANSFERASE"/>
    <property type="match status" value="1"/>
</dbReference>
<keyword evidence="7" id="KW-0594">Phospholipid biosynthesis</keyword>
<evidence type="ECO:0000313" key="14">
    <source>
        <dbReference type="Proteomes" id="UP000181998"/>
    </source>
</evidence>
<evidence type="ECO:0000256" key="8">
    <source>
        <dbReference type="ARBA" id="ARBA00023264"/>
    </source>
</evidence>
<protein>
    <recommendedName>
        <fullName evidence="10">ethanolamine-phosphate cytidylyltransferase</fullName>
        <ecNumber evidence="10">2.7.7.14</ecNumber>
    </recommendedName>
    <alternativeName>
        <fullName evidence="11">CTP:phosphoethanolamine cytidylyltransferase</fullName>
    </alternativeName>
</protein>
<dbReference type="GO" id="GO:0006646">
    <property type="term" value="P:phosphatidylethanolamine biosynthetic process"/>
    <property type="evidence" value="ECO:0007669"/>
    <property type="project" value="UniProtKB-UniPathway"/>
</dbReference>
<dbReference type="UniPathway" id="UPA00558">
    <property type="reaction ID" value="UER00742"/>
</dbReference>
<keyword evidence="5" id="KW-0548">Nucleotidyltransferase</keyword>
<dbReference type="NCBIfam" id="TIGR00125">
    <property type="entry name" value="cyt_tran_rel"/>
    <property type="match status" value="1"/>
</dbReference>
<reference evidence="13 14" key="1">
    <citation type="submission" date="2016-10" db="EMBL/GenBank/DDBJ databases">
        <authorList>
            <person name="de Groot N.N."/>
        </authorList>
    </citation>
    <scope>NUCLEOTIDE SEQUENCE [LARGE SCALE GENOMIC DNA]</scope>
    <source>
        <strain evidence="13 14">Nm9</strain>
    </source>
</reference>